<name>A0ABD5RHP5_9EURY</name>
<dbReference type="Proteomes" id="UP001596099">
    <property type="component" value="Unassembled WGS sequence"/>
</dbReference>
<feature type="transmembrane region" description="Helical" evidence="1">
    <location>
        <begin position="201"/>
        <end position="222"/>
    </location>
</feature>
<proteinExistence type="predicted"/>
<keyword evidence="3" id="KW-1185">Reference proteome</keyword>
<gene>
    <name evidence="2" type="ORF">ACFPYI_01815</name>
</gene>
<keyword evidence="1" id="KW-1133">Transmembrane helix</keyword>
<evidence type="ECO:0000256" key="1">
    <source>
        <dbReference type="SAM" id="Phobius"/>
    </source>
</evidence>
<dbReference type="EMBL" id="JBHSQH010000001">
    <property type="protein sequence ID" value="MFC5970057.1"/>
    <property type="molecule type" value="Genomic_DNA"/>
</dbReference>
<reference evidence="2 3" key="1">
    <citation type="journal article" date="2019" name="Int. J. Syst. Evol. Microbiol.">
        <title>The Global Catalogue of Microorganisms (GCM) 10K type strain sequencing project: providing services to taxonomists for standard genome sequencing and annotation.</title>
        <authorList>
            <consortium name="The Broad Institute Genomics Platform"/>
            <consortium name="The Broad Institute Genome Sequencing Center for Infectious Disease"/>
            <person name="Wu L."/>
            <person name="Ma J."/>
        </authorList>
    </citation>
    <scope>NUCLEOTIDE SEQUENCE [LARGE SCALE GENOMIC DNA]</scope>
    <source>
        <strain evidence="2 3">CGMCC 1.12543</strain>
    </source>
</reference>
<keyword evidence="1" id="KW-0812">Transmembrane</keyword>
<organism evidence="2 3">
    <name type="scientific">Halomarina salina</name>
    <dbReference type="NCBI Taxonomy" id="1872699"/>
    <lineage>
        <taxon>Archaea</taxon>
        <taxon>Methanobacteriati</taxon>
        <taxon>Methanobacteriota</taxon>
        <taxon>Stenosarchaea group</taxon>
        <taxon>Halobacteria</taxon>
        <taxon>Halobacteriales</taxon>
        <taxon>Natronomonadaceae</taxon>
        <taxon>Halomarina</taxon>
    </lineage>
</organism>
<sequence>MGGRGKYYALIAVFWIAIRLSKIGKRVKRAVHRIIALGEFIKSECRVYMAAAAKLPTAIVNGLEWSLAVTVQVLFGIIGMYIPALIITTAPSDMPMLLELVAVSSLIAVIAYFTGVLLVIQIRMLLWARGAIIGFLRRQTPARIPDFERSENNADHVELWKRWSWRGILATFLWMGILVAGSEIFGLPIEDWLTQTDYSPGVQLVYIVFPLLKILTVVMGHAHLEGEYWMMISVLVVVPAIPFSLAVANSIHWEREKMRENIEQATLRPFNQEARRVTVAVLTMVSLSALIGIGILGI</sequence>
<accession>A0ABD5RHP5</accession>
<keyword evidence="1" id="KW-0472">Membrane</keyword>
<feature type="transmembrane region" description="Helical" evidence="1">
    <location>
        <begin position="168"/>
        <end position="189"/>
    </location>
</feature>
<feature type="transmembrane region" description="Helical" evidence="1">
    <location>
        <begin position="277"/>
        <end position="297"/>
    </location>
</feature>
<evidence type="ECO:0000313" key="2">
    <source>
        <dbReference type="EMBL" id="MFC5970057.1"/>
    </source>
</evidence>
<feature type="transmembrane region" description="Helical" evidence="1">
    <location>
        <begin position="69"/>
        <end position="88"/>
    </location>
</feature>
<feature type="transmembrane region" description="Helical" evidence="1">
    <location>
        <begin position="228"/>
        <end position="248"/>
    </location>
</feature>
<dbReference type="RefSeq" id="WP_247418689.1">
    <property type="nucleotide sequence ID" value="NZ_JALLGW010000002.1"/>
</dbReference>
<dbReference type="AlphaFoldDB" id="A0ABD5RHP5"/>
<feature type="transmembrane region" description="Helical" evidence="1">
    <location>
        <begin position="100"/>
        <end position="120"/>
    </location>
</feature>
<evidence type="ECO:0000313" key="3">
    <source>
        <dbReference type="Proteomes" id="UP001596099"/>
    </source>
</evidence>
<comment type="caution">
    <text evidence="2">The sequence shown here is derived from an EMBL/GenBank/DDBJ whole genome shotgun (WGS) entry which is preliminary data.</text>
</comment>
<protein>
    <submittedName>
        <fullName evidence="2">Uncharacterized protein</fullName>
    </submittedName>
</protein>